<sequence length="102" mass="10704">MDSGFASVDALIGLTILAAGVALALQALSQAQRLTHRAEMMAEARLLITSETGGSQVRLTETLTPLADRAGLCERRRVVRSTGGREHALIQTLRCADAGSAS</sequence>
<evidence type="ECO:0000313" key="1">
    <source>
        <dbReference type="EMBL" id="MDO1559896.1"/>
    </source>
</evidence>
<organism evidence="1 2">
    <name type="scientific">Peiella sedimenti</name>
    <dbReference type="NCBI Taxonomy" id="3061083"/>
    <lineage>
        <taxon>Bacteria</taxon>
        <taxon>Pseudomonadati</taxon>
        <taxon>Pseudomonadota</taxon>
        <taxon>Alphaproteobacteria</taxon>
        <taxon>Caulobacterales</taxon>
        <taxon>Caulobacteraceae</taxon>
        <taxon>Peiella</taxon>
    </lineage>
</organism>
<comment type="caution">
    <text evidence="1">The sequence shown here is derived from an EMBL/GenBank/DDBJ whole genome shotgun (WGS) entry which is preliminary data.</text>
</comment>
<reference evidence="1" key="1">
    <citation type="submission" date="2023-07" db="EMBL/GenBank/DDBJ databases">
        <title>Brevundimonas soil sp. nov., isolated from the soil of chemical plant.</title>
        <authorList>
            <person name="Wu N."/>
        </authorList>
    </citation>
    <scope>NUCLEOTIDE SEQUENCE</scope>
    <source>
        <strain evidence="1">XZ-24</strain>
    </source>
</reference>
<dbReference type="EMBL" id="JAUKTR010000004">
    <property type="protein sequence ID" value="MDO1559896.1"/>
    <property type="molecule type" value="Genomic_DNA"/>
</dbReference>
<keyword evidence="2" id="KW-1185">Reference proteome</keyword>
<accession>A0ABT8SN35</accession>
<dbReference type="Proteomes" id="UP001169063">
    <property type="component" value="Unassembled WGS sequence"/>
</dbReference>
<dbReference type="RefSeq" id="WP_302110328.1">
    <property type="nucleotide sequence ID" value="NZ_JAUKTR010000004.1"/>
</dbReference>
<proteinExistence type="predicted"/>
<name>A0ABT8SN35_9CAUL</name>
<protein>
    <submittedName>
        <fullName evidence="1">Uncharacterized protein</fullName>
    </submittedName>
</protein>
<gene>
    <name evidence="1" type="ORF">Q0812_10720</name>
</gene>
<evidence type="ECO:0000313" key="2">
    <source>
        <dbReference type="Proteomes" id="UP001169063"/>
    </source>
</evidence>